<dbReference type="InterPro" id="IPR036869">
    <property type="entry name" value="J_dom_sf"/>
</dbReference>
<dbReference type="Ensembl" id="ENSCAFT00030039983.1">
    <property type="protein sequence ID" value="ENSCAFP00030034885.1"/>
    <property type="gene ID" value="ENSCAFG00030021803.1"/>
</dbReference>
<evidence type="ECO:0000256" key="3">
    <source>
        <dbReference type="ARBA" id="ARBA00023010"/>
    </source>
</evidence>
<dbReference type="Proteomes" id="UP000694542">
    <property type="component" value="Chromosome 22"/>
</dbReference>
<proteinExistence type="predicted"/>
<evidence type="ECO:0000256" key="4">
    <source>
        <dbReference type="ARBA" id="ARBA00023128"/>
    </source>
</evidence>
<dbReference type="Proteomes" id="UP000694429">
    <property type="component" value="Chromosome 22"/>
</dbReference>
<feature type="signal peptide" evidence="7">
    <location>
        <begin position="1"/>
        <end position="20"/>
    </location>
</feature>
<reference evidence="9 12" key="1">
    <citation type="journal article" date="2005" name="Nature">
        <title>Genome sequence, comparative analysis and haplotype structure of the domestic dog.</title>
        <authorList>
            <consortium name="Broad Sequencing Platform"/>
            <person name="Lindblad-Toh K."/>
            <person name="Wade C.M."/>
            <person name="Mikkelsen T.S."/>
            <person name="Karlsson E.K."/>
            <person name="Jaffe D.B."/>
            <person name="Kamal M."/>
            <person name="Clamp M."/>
            <person name="Chang J.L."/>
            <person name="Kulbokas E.J. III"/>
            <person name="Zody M.C."/>
            <person name="Mauceli E."/>
            <person name="Xie X."/>
            <person name="Breen M."/>
            <person name="Wayne R.K."/>
            <person name="Ostrander E.A."/>
            <person name="Ponting C.P."/>
            <person name="Galibert F."/>
            <person name="Smith D.R."/>
            <person name="DeJong P.J."/>
            <person name="Kirkness E."/>
            <person name="Alvarez P."/>
            <person name="Biagi T."/>
            <person name="Brockman W."/>
            <person name="Butler J."/>
            <person name="Chin C.W."/>
            <person name="Cook A."/>
            <person name="Cuff J."/>
            <person name="Daly M.J."/>
            <person name="DeCaprio D."/>
            <person name="Gnerre S."/>
            <person name="Grabherr M."/>
            <person name="Kellis M."/>
            <person name="Kleber M."/>
            <person name="Bardeleben C."/>
            <person name="Goodstadt L."/>
            <person name="Heger A."/>
            <person name="Hitte C."/>
            <person name="Kim L."/>
            <person name="Koepfli K.P."/>
            <person name="Parker H.G."/>
            <person name="Pollinger J.P."/>
            <person name="Searle S.M."/>
            <person name="Sutter N.B."/>
            <person name="Thomas R."/>
            <person name="Webber C."/>
            <person name="Baldwin J."/>
            <person name="Abebe A."/>
            <person name="Abouelleil A."/>
            <person name="Aftuck L."/>
            <person name="Ait-Zahra M."/>
            <person name="Aldredge T."/>
            <person name="Allen N."/>
            <person name="An P."/>
            <person name="Anderson S."/>
            <person name="Antoine C."/>
            <person name="Arachchi H."/>
            <person name="Aslam A."/>
            <person name="Ayotte L."/>
            <person name="Bachantsang P."/>
            <person name="Barry A."/>
            <person name="Bayul T."/>
            <person name="Benamara M."/>
            <person name="Berlin A."/>
            <person name="Bessette D."/>
            <person name="Blitshteyn B."/>
            <person name="Bloom T."/>
            <person name="Blye J."/>
            <person name="Boguslavskiy L."/>
            <person name="Bonnet C."/>
            <person name="Boukhgalter B."/>
            <person name="Brown A."/>
            <person name="Cahill P."/>
            <person name="Calixte N."/>
            <person name="Camarata J."/>
            <person name="Cheshatsang Y."/>
            <person name="Chu J."/>
            <person name="Citroen M."/>
            <person name="Collymore A."/>
            <person name="Cooke P."/>
            <person name="Dawoe T."/>
            <person name="Daza R."/>
            <person name="Decktor K."/>
            <person name="DeGray S."/>
            <person name="Dhargay N."/>
            <person name="Dooley K."/>
            <person name="Dooley K."/>
            <person name="Dorje P."/>
            <person name="Dorjee K."/>
            <person name="Dorris L."/>
            <person name="Duffey N."/>
            <person name="Dupes A."/>
            <person name="Egbiremolen O."/>
            <person name="Elong R."/>
            <person name="Falk J."/>
            <person name="Farina A."/>
            <person name="Faro S."/>
            <person name="Ferguson D."/>
            <person name="Ferreira P."/>
            <person name="Fisher S."/>
            <person name="FitzGerald M."/>
            <person name="Foley K."/>
            <person name="Foley C."/>
            <person name="Franke A."/>
            <person name="Friedrich D."/>
            <person name="Gage D."/>
            <person name="Garber M."/>
            <person name="Gearin G."/>
            <person name="Giannoukos G."/>
            <person name="Goode T."/>
            <person name="Goyette A."/>
            <person name="Graham J."/>
            <person name="Grandbois E."/>
            <person name="Gyaltsen K."/>
            <person name="Hafez N."/>
            <person name="Hagopian D."/>
            <person name="Hagos B."/>
            <person name="Hall J."/>
            <person name="Healy C."/>
            <person name="Hegarty R."/>
            <person name="Honan T."/>
            <person name="Horn A."/>
            <person name="Houde N."/>
            <person name="Hughes L."/>
            <person name="Hunnicutt L."/>
            <person name="Husby M."/>
            <person name="Jester B."/>
            <person name="Jones C."/>
            <person name="Kamat A."/>
            <person name="Kanga B."/>
            <person name="Kells C."/>
            <person name="Khazanovich D."/>
            <person name="Kieu A.C."/>
            <person name="Kisner P."/>
            <person name="Kumar M."/>
            <person name="Lance K."/>
            <person name="Landers T."/>
            <person name="Lara M."/>
            <person name="Lee W."/>
            <person name="Leger J.P."/>
            <person name="Lennon N."/>
            <person name="Leuper L."/>
            <person name="LeVine S."/>
            <person name="Liu J."/>
            <person name="Liu X."/>
            <person name="Lokyitsang Y."/>
            <person name="Lokyitsang T."/>
            <person name="Lui A."/>
            <person name="Macdonald J."/>
            <person name="Major J."/>
            <person name="Marabella R."/>
            <person name="Maru K."/>
            <person name="Matthews C."/>
            <person name="McDonough S."/>
            <person name="Mehta T."/>
            <person name="Meldrim J."/>
            <person name="Melnikov A."/>
            <person name="Meneus L."/>
            <person name="Mihalev A."/>
            <person name="Mihova T."/>
            <person name="Miller K."/>
            <person name="Mittelman R."/>
            <person name="Mlenga V."/>
            <person name="Mulrain L."/>
            <person name="Munson G."/>
            <person name="Navidi A."/>
            <person name="Naylor J."/>
            <person name="Nguyen T."/>
            <person name="Nguyen N."/>
            <person name="Nguyen C."/>
            <person name="Nguyen T."/>
            <person name="Nicol R."/>
            <person name="Norbu N."/>
            <person name="Norbu C."/>
            <person name="Novod N."/>
            <person name="Nyima T."/>
            <person name="Olandt P."/>
            <person name="O'Neill B."/>
            <person name="O'Neill K."/>
            <person name="Osman S."/>
            <person name="Oyono L."/>
            <person name="Patti C."/>
            <person name="Perrin D."/>
            <person name="Phunkhang P."/>
            <person name="Pierre F."/>
            <person name="Priest M."/>
            <person name="Rachupka A."/>
            <person name="Raghuraman S."/>
            <person name="Rameau R."/>
            <person name="Ray V."/>
            <person name="Raymond C."/>
            <person name="Rege F."/>
            <person name="Rise C."/>
            <person name="Rogers J."/>
            <person name="Rogov P."/>
            <person name="Sahalie J."/>
            <person name="Settipalli S."/>
            <person name="Sharpe T."/>
            <person name="Shea T."/>
            <person name="Sheehan M."/>
            <person name="Sherpa N."/>
            <person name="Shi J."/>
            <person name="Shih D."/>
            <person name="Sloan J."/>
            <person name="Smith C."/>
            <person name="Sparrow T."/>
            <person name="Stalker J."/>
            <person name="Stange-Thomann N."/>
            <person name="Stavropoulos S."/>
            <person name="Stone C."/>
            <person name="Stone S."/>
            <person name="Sykes S."/>
            <person name="Tchuinga P."/>
            <person name="Tenzing P."/>
            <person name="Tesfaye S."/>
            <person name="Thoulutsang D."/>
            <person name="Thoulutsang Y."/>
            <person name="Topham K."/>
            <person name="Topping I."/>
            <person name="Tsamla T."/>
            <person name="Vassiliev H."/>
            <person name="Venkataraman V."/>
            <person name="Vo A."/>
            <person name="Wangchuk T."/>
            <person name="Wangdi T."/>
            <person name="Weiand M."/>
            <person name="Wilkinson J."/>
            <person name="Wilson A."/>
            <person name="Yadav S."/>
            <person name="Yang S."/>
            <person name="Yang X."/>
            <person name="Young G."/>
            <person name="Yu Q."/>
            <person name="Zainoun J."/>
            <person name="Zembek L."/>
            <person name="Zimmer A."/>
            <person name="Lander E.S."/>
        </authorList>
    </citation>
    <scope>NUCLEOTIDE SEQUENCE [LARGE SCALE GENOMIC DNA]</scope>
    <source>
        <strain evidence="9">Boxer</strain>
    </source>
</reference>
<reference evidence="10" key="4">
    <citation type="submission" date="2025-05" db="UniProtKB">
        <authorList>
            <consortium name="Ensembl"/>
        </authorList>
    </citation>
    <scope>IDENTIFICATION</scope>
</reference>
<dbReference type="PROSITE" id="PS50076">
    <property type="entry name" value="DNAJ_2"/>
    <property type="match status" value="1"/>
</dbReference>
<evidence type="ECO:0000313" key="11">
    <source>
        <dbReference type="Ensembl" id="ENSCAFP00040027348.1"/>
    </source>
</evidence>
<evidence type="ECO:0000256" key="5">
    <source>
        <dbReference type="ARBA" id="ARBA00023136"/>
    </source>
</evidence>
<dbReference type="Proteomes" id="UP000002254">
    <property type="component" value="Chromosome 22"/>
</dbReference>
<sequence>MLRGVLWLAGLQALQPPCKAIRGDPHPTSGLASRPSAGKRAEREPGSPARWLWACEPPTNQIPSTSRGPQLGVRRSAARGQGGPGPGRGRGLLGTRALPRSAGPASADPAPPYQVCPCGRLVGDVAARRAPPVPRPLPRPFRRAASRRHGCPRWCRRCRRESALRRVLASGDPTAGRRPGQGAGRYAFQFWKPLEQVITETTKKISTPSLSSYYKGGFEQKMSRREASLILGISPSAGKAKIRTAHRRIMILNHPDKGGSPYLATKINEAKDLLEATTKH</sequence>
<dbReference type="GO" id="GO:0005743">
    <property type="term" value="C:mitochondrial inner membrane"/>
    <property type="evidence" value="ECO:0007669"/>
    <property type="project" value="UniProtKB-SubCell"/>
</dbReference>
<dbReference type="GO" id="GO:0015031">
    <property type="term" value="P:protein transport"/>
    <property type="evidence" value="ECO:0007669"/>
    <property type="project" value="UniProtKB-KW"/>
</dbReference>
<dbReference type="Ensembl" id="ENSCAFT00000108110.1">
    <property type="protein sequence ID" value="ENSCAFP00000070080.1"/>
    <property type="gene ID" value="ENSCAFG00000004664.5"/>
</dbReference>
<keyword evidence="5" id="KW-0472">Membrane</keyword>
<dbReference type="SUPFAM" id="SSF46565">
    <property type="entry name" value="Chaperone J-domain"/>
    <property type="match status" value="1"/>
</dbReference>
<keyword evidence="7" id="KW-0732">Signal</keyword>
<evidence type="ECO:0000259" key="8">
    <source>
        <dbReference type="PROSITE" id="PS50076"/>
    </source>
</evidence>
<feature type="domain" description="J" evidence="8">
    <location>
        <begin position="226"/>
        <end position="279"/>
    </location>
</feature>
<keyword evidence="3" id="KW-0813">Transport</keyword>
<dbReference type="SMART" id="SM00271">
    <property type="entry name" value="DnaJ"/>
    <property type="match status" value="1"/>
</dbReference>
<feature type="region of interest" description="Disordered" evidence="6">
    <location>
        <begin position="17"/>
        <end position="110"/>
    </location>
</feature>
<evidence type="ECO:0000256" key="7">
    <source>
        <dbReference type="SAM" id="SignalP"/>
    </source>
</evidence>
<evidence type="ECO:0000313" key="9">
    <source>
        <dbReference type="Ensembl" id="ENSCAFP00000070080.1"/>
    </source>
</evidence>
<keyword evidence="3" id="KW-0811">Translocation</keyword>
<feature type="chain" id="PRO_5044672437" evidence="7">
    <location>
        <begin position="21"/>
        <end position="280"/>
    </location>
</feature>
<evidence type="ECO:0000256" key="1">
    <source>
        <dbReference type="ARBA" id="ARBA00004434"/>
    </source>
</evidence>
<dbReference type="FunFam" id="1.10.287.110:FF:000001">
    <property type="entry name" value="Import inner membrane translocase subunit tim14"/>
    <property type="match status" value="1"/>
</dbReference>
<dbReference type="InterPro" id="IPR001623">
    <property type="entry name" value="DnaJ_domain"/>
</dbReference>
<evidence type="ECO:0000256" key="2">
    <source>
        <dbReference type="ARBA" id="ARBA00022792"/>
    </source>
</evidence>
<dbReference type="PANTHER" id="PTHR12763:SF7">
    <property type="entry name" value="DNAJ HOMOLOG SUBFAMILY C MEMBER 15"/>
    <property type="match status" value="1"/>
</dbReference>
<accession>A0A8C0PGZ4</accession>
<keyword evidence="3" id="KW-0653">Protein transport</keyword>
<keyword evidence="4" id="KW-0496">Mitochondrion</keyword>
<dbReference type="OrthoDB" id="240298at2759"/>
<reference evidence="10" key="3">
    <citation type="submission" date="2019-03" db="EMBL/GenBank/DDBJ databases">
        <authorList>
            <person name="Warren W.C."/>
            <person name="Johnson G.S."/>
        </authorList>
    </citation>
    <scope>NUCLEOTIDE SEQUENCE [LARGE SCALE GENOMIC DNA]</scope>
    <source>
        <strain evidence="10">Basenji</strain>
    </source>
</reference>
<feature type="compositionally biased region" description="Low complexity" evidence="6">
    <location>
        <begin position="93"/>
        <end position="108"/>
    </location>
</feature>
<evidence type="ECO:0000256" key="6">
    <source>
        <dbReference type="SAM" id="MobiDB-lite"/>
    </source>
</evidence>
<dbReference type="Gene3D" id="1.10.287.110">
    <property type="entry name" value="DnaJ domain"/>
    <property type="match status" value="1"/>
</dbReference>
<dbReference type="AlphaFoldDB" id="A0A8C0PGZ4"/>
<feature type="compositionally biased region" description="Gly residues" evidence="6">
    <location>
        <begin position="80"/>
        <end position="92"/>
    </location>
</feature>
<protein>
    <submittedName>
        <fullName evidence="10">DnaJ heat shock protein family (Hsp40) member C15</fullName>
    </submittedName>
</protein>
<name>A0A8C0PGZ4_CANLF</name>
<feature type="compositionally biased region" description="Polar residues" evidence="6">
    <location>
        <begin position="58"/>
        <end position="68"/>
    </location>
</feature>
<gene>
    <name evidence="10" type="primary">DNAJC15</name>
</gene>
<evidence type="ECO:0000313" key="10">
    <source>
        <dbReference type="Ensembl" id="ENSCAFP00030034885.1"/>
    </source>
</evidence>
<reference evidence="11" key="2">
    <citation type="submission" date="2018-10" db="EMBL/GenBank/DDBJ databases">
        <title>De novo assembly of a Great Dane genome.</title>
        <authorList>
            <person name="Kidd J.M."/>
            <person name="Pendleton A.L."/>
            <person name="Shen F."/>
            <person name="Emery S."/>
        </authorList>
    </citation>
    <scope>NUCLEOTIDE SEQUENCE [LARGE SCALE GENOMIC DNA]</scope>
    <source>
        <strain evidence="11">Great Dane</strain>
    </source>
</reference>
<organism evidence="10 13">
    <name type="scientific">Canis lupus familiaris</name>
    <name type="common">Dog</name>
    <name type="synonym">Canis familiaris</name>
    <dbReference type="NCBI Taxonomy" id="9615"/>
    <lineage>
        <taxon>Eukaryota</taxon>
        <taxon>Metazoa</taxon>
        <taxon>Chordata</taxon>
        <taxon>Craniata</taxon>
        <taxon>Vertebrata</taxon>
        <taxon>Euteleostomi</taxon>
        <taxon>Mammalia</taxon>
        <taxon>Eutheria</taxon>
        <taxon>Laurasiatheria</taxon>
        <taxon>Carnivora</taxon>
        <taxon>Caniformia</taxon>
        <taxon>Canidae</taxon>
        <taxon>Canis</taxon>
    </lineage>
</organism>
<dbReference type="CDD" id="cd06257">
    <property type="entry name" value="DnaJ"/>
    <property type="match status" value="1"/>
</dbReference>
<keyword evidence="2" id="KW-0999">Mitochondrion inner membrane</keyword>
<evidence type="ECO:0000313" key="12">
    <source>
        <dbReference type="Proteomes" id="UP000002254"/>
    </source>
</evidence>
<comment type="subcellular location">
    <subcellularLocation>
        <location evidence="1">Mitochondrion inner membrane</location>
        <topology evidence="1">Single-pass membrane protein</topology>
    </subcellularLocation>
</comment>
<evidence type="ECO:0000313" key="13">
    <source>
        <dbReference type="Proteomes" id="UP000694429"/>
    </source>
</evidence>
<dbReference type="PANTHER" id="PTHR12763">
    <property type="match status" value="1"/>
</dbReference>
<dbReference type="Ensembl" id="ENSCAFT00040031445.1">
    <property type="protein sequence ID" value="ENSCAFP00040027348.1"/>
    <property type="gene ID" value="ENSCAFG00040017035.1"/>
</dbReference>